<evidence type="ECO:0000313" key="4">
    <source>
        <dbReference type="EMBL" id="OWA53893.1"/>
    </source>
</evidence>
<proteinExistence type="inferred from homology"/>
<dbReference type="EMBL" id="MTYJ01000354">
    <property type="protein sequence ID" value="OWA53893.1"/>
    <property type="molecule type" value="Genomic_DNA"/>
</dbReference>
<dbReference type="PANTHER" id="PTHR10219">
    <property type="entry name" value="GLYCOLIPID TRANSFER PROTEIN-RELATED"/>
    <property type="match status" value="1"/>
</dbReference>
<dbReference type="Gene3D" id="1.10.3520.10">
    <property type="entry name" value="Glycolipid transfer protein"/>
    <property type="match status" value="1"/>
</dbReference>
<evidence type="ECO:0000313" key="5">
    <source>
        <dbReference type="Proteomes" id="UP000192578"/>
    </source>
</evidence>
<feature type="compositionally biased region" description="Basic and acidic residues" evidence="2">
    <location>
        <begin position="54"/>
        <end position="68"/>
    </location>
</feature>
<evidence type="ECO:0000259" key="3">
    <source>
        <dbReference type="Pfam" id="PF08718"/>
    </source>
</evidence>
<comment type="caution">
    <text evidence="4">The sequence shown here is derived from an EMBL/GenBank/DDBJ whole genome shotgun (WGS) entry which is preliminary data.</text>
</comment>
<dbReference type="Pfam" id="PF08718">
    <property type="entry name" value="GLTP"/>
    <property type="match status" value="1"/>
</dbReference>
<keyword evidence="5" id="KW-1185">Reference proteome</keyword>
<dbReference type="OrthoDB" id="116883at2759"/>
<dbReference type="PANTHER" id="PTHR10219:SF43">
    <property type="entry name" value="GLYCOLIPID TRANSFER PROTEIN DOMAIN-CONTAINING PROTEIN"/>
    <property type="match status" value="1"/>
</dbReference>
<reference evidence="5" key="1">
    <citation type="submission" date="2017-01" db="EMBL/GenBank/DDBJ databases">
        <title>Comparative genomics of anhydrobiosis in the tardigrade Hypsibius dujardini.</title>
        <authorList>
            <person name="Yoshida Y."/>
            <person name="Koutsovoulos G."/>
            <person name="Laetsch D."/>
            <person name="Stevens L."/>
            <person name="Kumar S."/>
            <person name="Horikawa D."/>
            <person name="Ishino K."/>
            <person name="Komine S."/>
            <person name="Tomita M."/>
            <person name="Blaxter M."/>
            <person name="Arakawa K."/>
        </authorList>
    </citation>
    <scope>NUCLEOTIDE SEQUENCE [LARGE SCALE GENOMIC DNA]</scope>
    <source>
        <strain evidence="5">Z151</strain>
    </source>
</reference>
<dbReference type="InterPro" id="IPR014830">
    <property type="entry name" value="Glycolipid_transfer_prot_dom"/>
</dbReference>
<dbReference type="GO" id="GO:0032691">
    <property type="term" value="P:negative regulation of interleukin-1 beta production"/>
    <property type="evidence" value="ECO:0007669"/>
    <property type="project" value="UniProtKB-ARBA"/>
</dbReference>
<comment type="similarity">
    <text evidence="1">Belongs to the GLTP family.</text>
</comment>
<evidence type="ECO:0000256" key="1">
    <source>
        <dbReference type="ARBA" id="ARBA00007148"/>
    </source>
</evidence>
<dbReference type="GO" id="GO:0016020">
    <property type="term" value="C:membrane"/>
    <property type="evidence" value="ECO:0007669"/>
    <property type="project" value="TreeGrafter"/>
</dbReference>
<dbReference type="GO" id="GO:1902387">
    <property type="term" value="F:ceramide 1-phosphate binding"/>
    <property type="evidence" value="ECO:0007669"/>
    <property type="project" value="TreeGrafter"/>
</dbReference>
<sequence>MSGDRVTGSRTERIFVVLQIRSSYPWVTQLTIVKRKELFSSMDPPTSPASPSTEAKEATDSPEKRANATEEVDGLCISREAPALANGGLSFAEPFVPRLDGFDMEIVSVHFEKCLETDGVDMGLYIAAYRELERFFELMGSVFGFVGADIKDKLEILHQHHKSPLERHGYLSIKTMMEYETALPERLEPARSSSASHALPSASRTLLRLHRALEFIMLFMDGLIAARDDDAVSHVAQDAYRDSLARYHGWFIKKGAHLAMYTLPTKLTLMEKISKHSYGEVEGIARRMTAAMKPVYVRTEDLYSEFKLHDLP</sequence>
<dbReference type="Proteomes" id="UP000192578">
    <property type="component" value="Unassembled WGS sequence"/>
</dbReference>
<accession>A0A9X6NJ49</accession>
<dbReference type="FunFam" id="1.10.3520.10:FF:000002">
    <property type="entry name" value="Ceramide-1-phosphate transfer protein"/>
    <property type="match status" value="1"/>
</dbReference>
<dbReference type="AlphaFoldDB" id="A0A9X6NJ49"/>
<dbReference type="GO" id="GO:1902388">
    <property type="term" value="F:ceramide 1-phosphate transfer activity"/>
    <property type="evidence" value="ECO:0007669"/>
    <property type="project" value="TreeGrafter"/>
</dbReference>
<feature type="domain" description="Glycolipid transfer protein" evidence="3">
    <location>
        <begin position="121"/>
        <end position="274"/>
    </location>
</feature>
<feature type="region of interest" description="Disordered" evidence="2">
    <location>
        <begin position="41"/>
        <end position="71"/>
    </location>
</feature>
<dbReference type="SUPFAM" id="SSF110004">
    <property type="entry name" value="Glycolipid transfer protein, GLTP"/>
    <property type="match status" value="1"/>
</dbReference>
<dbReference type="InterPro" id="IPR036497">
    <property type="entry name" value="GLTP_sf"/>
</dbReference>
<dbReference type="GO" id="GO:0005829">
    <property type="term" value="C:cytosol"/>
    <property type="evidence" value="ECO:0007669"/>
    <property type="project" value="TreeGrafter"/>
</dbReference>
<organism evidence="4 5">
    <name type="scientific">Hypsibius exemplaris</name>
    <name type="common">Freshwater tardigrade</name>
    <dbReference type="NCBI Taxonomy" id="2072580"/>
    <lineage>
        <taxon>Eukaryota</taxon>
        <taxon>Metazoa</taxon>
        <taxon>Ecdysozoa</taxon>
        <taxon>Tardigrada</taxon>
        <taxon>Eutardigrada</taxon>
        <taxon>Parachela</taxon>
        <taxon>Hypsibioidea</taxon>
        <taxon>Hypsibiidae</taxon>
        <taxon>Hypsibius</taxon>
    </lineage>
</organism>
<evidence type="ECO:0000256" key="2">
    <source>
        <dbReference type="SAM" id="MobiDB-lite"/>
    </source>
</evidence>
<feature type="compositionally biased region" description="Low complexity" evidence="2">
    <location>
        <begin position="41"/>
        <end position="52"/>
    </location>
</feature>
<protein>
    <submittedName>
        <fullName evidence="4">Ceramide-1-phosphate transfer protein</fullName>
    </submittedName>
</protein>
<gene>
    <name evidence="4" type="ORF">BV898_18312</name>
</gene>
<name>A0A9X6NJ49_HYPEX</name>